<feature type="compositionally biased region" description="Pro residues" evidence="1">
    <location>
        <begin position="137"/>
        <end position="147"/>
    </location>
</feature>
<protein>
    <submittedName>
        <fullName evidence="2">Uncharacterized protein</fullName>
    </submittedName>
</protein>
<evidence type="ECO:0000256" key="1">
    <source>
        <dbReference type="SAM" id="MobiDB-lite"/>
    </source>
</evidence>
<accession>A0ABQ8UW03</accession>
<comment type="caution">
    <text evidence="2">The sequence shown here is derived from an EMBL/GenBank/DDBJ whole genome shotgun (WGS) entry which is preliminary data.</text>
</comment>
<feature type="region of interest" description="Disordered" evidence="1">
    <location>
        <begin position="122"/>
        <end position="147"/>
    </location>
</feature>
<dbReference type="Proteomes" id="UP001150217">
    <property type="component" value="Unassembled WGS sequence"/>
</dbReference>
<proteinExistence type="predicted"/>
<evidence type="ECO:0000313" key="2">
    <source>
        <dbReference type="EMBL" id="KAJ4463458.1"/>
    </source>
</evidence>
<evidence type="ECO:0000313" key="3">
    <source>
        <dbReference type="Proteomes" id="UP001150217"/>
    </source>
</evidence>
<reference evidence="2" key="1">
    <citation type="submission" date="2022-08" db="EMBL/GenBank/DDBJ databases">
        <title>A Global Phylogenomic Analysis of the Shiitake Genus Lentinula.</title>
        <authorList>
            <consortium name="DOE Joint Genome Institute"/>
            <person name="Sierra-Patev S."/>
            <person name="Min B."/>
            <person name="Naranjo-Ortiz M."/>
            <person name="Looney B."/>
            <person name="Konkel Z."/>
            <person name="Slot J.C."/>
            <person name="Sakamoto Y."/>
            <person name="Steenwyk J.L."/>
            <person name="Rokas A."/>
            <person name="Carro J."/>
            <person name="Camarero S."/>
            <person name="Ferreira P."/>
            <person name="Molpeceres G."/>
            <person name="Ruiz-Duenas F.J."/>
            <person name="Serrano A."/>
            <person name="Henrissat B."/>
            <person name="Drula E."/>
            <person name="Hughes K.W."/>
            <person name="Mata J.L."/>
            <person name="Ishikawa N.K."/>
            <person name="Vargas-Isla R."/>
            <person name="Ushijima S."/>
            <person name="Smith C.A."/>
            <person name="Ahrendt S."/>
            <person name="Andreopoulos W."/>
            <person name="He G."/>
            <person name="Labutti K."/>
            <person name="Lipzen A."/>
            <person name="Ng V."/>
            <person name="Riley R."/>
            <person name="Sandor L."/>
            <person name="Barry K."/>
            <person name="Martinez A.T."/>
            <person name="Xiao Y."/>
            <person name="Gibbons J.G."/>
            <person name="Terashima K."/>
            <person name="Grigoriev I.V."/>
            <person name="Hibbett D.S."/>
        </authorList>
    </citation>
    <scope>NUCLEOTIDE SEQUENCE</scope>
    <source>
        <strain evidence="2">RHP3577 ss4</strain>
    </source>
</reference>
<feature type="compositionally biased region" description="Polar residues" evidence="1">
    <location>
        <begin position="122"/>
        <end position="136"/>
    </location>
</feature>
<organism evidence="2 3">
    <name type="scientific">Lentinula lateritia</name>
    <dbReference type="NCBI Taxonomy" id="40482"/>
    <lineage>
        <taxon>Eukaryota</taxon>
        <taxon>Fungi</taxon>
        <taxon>Dikarya</taxon>
        <taxon>Basidiomycota</taxon>
        <taxon>Agaricomycotina</taxon>
        <taxon>Agaricomycetes</taxon>
        <taxon>Agaricomycetidae</taxon>
        <taxon>Agaricales</taxon>
        <taxon>Marasmiineae</taxon>
        <taxon>Omphalotaceae</taxon>
        <taxon>Lentinula</taxon>
    </lineage>
</organism>
<gene>
    <name evidence="2" type="ORF">C8R41DRAFT_872425</name>
</gene>
<dbReference type="EMBL" id="JANVFT010000163">
    <property type="protein sequence ID" value="KAJ4463458.1"/>
    <property type="molecule type" value="Genomic_DNA"/>
</dbReference>
<sequence>MAVRTLQVLTDDSSPVESAEVYNIFEEASPFLVYIHDFWMGRANCPLFAEWILLTAECLAQQWGIPPEHQSTFQDASDFEHFPTIPIPFCLRFREGSAMIRLVPSAELDPFASLRSQGVLSGNPSAIPPSNTSETLSPPPATKAPVVPPRALRRNCEIEGLKADASTFFSSPRPTRSKDSDNELLSGFPSVGSAPRASLSTKVSVGSKEPKSKTTIKPPIPLLLVWLTKGFDFLLVRGKSRQLLQKANPDK</sequence>
<feature type="region of interest" description="Disordered" evidence="1">
    <location>
        <begin position="167"/>
        <end position="214"/>
    </location>
</feature>
<name>A0ABQ8UW03_9AGAR</name>
<keyword evidence="3" id="KW-1185">Reference proteome</keyword>